<evidence type="ECO:0000256" key="8">
    <source>
        <dbReference type="ARBA" id="ARBA00022729"/>
    </source>
</evidence>
<keyword evidence="6" id="KW-0964">Secreted</keyword>
<evidence type="ECO:0000256" key="2">
    <source>
        <dbReference type="ARBA" id="ARBA00004613"/>
    </source>
</evidence>
<dbReference type="PANTHER" id="PTHR11409:SF39">
    <property type="entry name" value="ADENOSINE DEAMINASE 2"/>
    <property type="match status" value="1"/>
</dbReference>
<comment type="cofactor">
    <cofactor evidence="1">
        <name>Zn(2+)</name>
        <dbReference type="ChEBI" id="CHEBI:29105"/>
    </cofactor>
</comment>
<dbReference type="EMBL" id="JBDJPC010000001">
    <property type="protein sequence ID" value="KAL1518156.1"/>
    <property type="molecule type" value="Genomic_DNA"/>
</dbReference>
<comment type="catalytic activity">
    <reaction evidence="10">
        <text>adenosine + H2O + H(+) = inosine + NH4(+)</text>
        <dbReference type="Rhea" id="RHEA:24408"/>
        <dbReference type="ChEBI" id="CHEBI:15377"/>
        <dbReference type="ChEBI" id="CHEBI:15378"/>
        <dbReference type="ChEBI" id="CHEBI:16335"/>
        <dbReference type="ChEBI" id="CHEBI:17596"/>
        <dbReference type="ChEBI" id="CHEBI:28938"/>
        <dbReference type="EC" id="3.5.4.4"/>
    </reaction>
</comment>
<proteinExistence type="inferred from homology"/>
<dbReference type="SUPFAM" id="SSF51556">
    <property type="entry name" value="Metallo-dependent hydrolases"/>
    <property type="match status" value="1"/>
</dbReference>
<organism evidence="13 14">
    <name type="scientific">Hypothenemus hampei</name>
    <name type="common">Coffee berry borer</name>
    <dbReference type="NCBI Taxonomy" id="57062"/>
    <lineage>
        <taxon>Eukaryota</taxon>
        <taxon>Metazoa</taxon>
        <taxon>Ecdysozoa</taxon>
        <taxon>Arthropoda</taxon>
        <taxon>Hexapoda</taxon>
        <taxon>Insecta</taxon>
        <taxon>Pterygota</taxon>
        <taxon>Neoptera</taxon>
        <taxon>Endopterygota</taxon>
        <taxon>Coleoptera</taxon>
        <taxon>Polyphaga</taxon>
        <taxon>Cucujiformia</taxon>
        <taxon>Curculionidae</taxon>
        <taxon>Scolytinae</taxon>
        <taxon>Hypothenemus</taxon>
    </lineage>
</organism>
<sequence length="450" mass="52460">MANSILMSYKQQEFEAGLRAPTRFWAARHFFEAKPYIDETPVFKIIRRIPKGASLHSHATALASIAYVIKNITYRNNLYVSIDDENEMVNFKFFAPNDPAIPILWRPIAEARKVDPNFDKKLKQQLSLNDSPINFIQLNIHEKWQRFQLIFDRLKPLLTYRPVFEDYFYQALKELYEDNIKYLEVRTTLPELYDLHGHVYNANETIQLFYDISEKFKNDYPEFLGVKLIYAPKRFTTNAILERHIHSIKQMTDAWPHFLAGFDLVGQEDIGPPLKDFLPALLQIRNMTNLFFHAGETLWNGQIIDENLVDAVLLNATRIGHAFAILKHPEVLDIVKQRNIALEICPISNQVLGLVNDLRNHPANFLIANGYPVVITADDPSLWNATGLSYDWYMTFMAMSSRHADLHLLKQLAINSINYSVMEDELKEKALAQWRSDWQVFLQQIIDRKF</sequence>
<dbReference type="InterPro" id="IPR006331">
    <property type="entry name" value="ADGF"/>
</dbReference>
<name>A0ABD1FJ10_HYPHA</name>
<accession>A0ABD1FJ10</accession>
<dbReference type="EC" id="3.5.4.4" evidence="4"/>
<dbReference type="Proteomes" id="UP001566132">
    <property type="component" value="Unassembled WGS sequence"/>
</dbReference>
<evidence type="ECO:0000313" key="14">
    <source>
        <dbReference type="Proteomes" id="UP001566132"/>
    </source>
</evidence>
<evidence type="ECO:0000256" key="9">
    <source>
        <dbReference type="ARBA" id="ARBA00022801"/>
    </source>
</evidence>
<dbReference type="InterPro" id="IPR001365">
    <property type="entry name" value="A_deaminase_dom"/>
</dbReference>
<dbReference type="InterPro" id="IPR013659">
    <property type="entry name" value="A_deaminase_N"/>
</dbReference>
<dbReference type="AlphaFoldDB" id="A0ABD1FJ10"/>
<dbReference type="GO" id="GO:0016787">
    <property type="term" value="F:hydrolase activity"/>
    <property type="evidence" value="ECO:0007669"/>
    <property type="project" value="UniProtKB-KW"/>
</dbReference>
<dbReference type="InterPro" id="IPR006330">
    <property type="entry name" value="Ado/ade_deaminase"/>
</dbReference>
<evidence type="ECO:0000256" key="1">
    <source>
        <dbReference type="ARBA" id="ARBA00001947"/>
    </source>
</evidence>
<evidence type="ECO:0000256" key="3">
    <source>
        <dbReference type="ARBA" id="ARBA00006083"/>
    </source>
</evidence>
<dbReference type="FunFam" id="3.20.20.140:FF:000017">
    <property type="entry name" value="Adenosine deaminase 2"/>
    <property type="match status" value="1"/>
</dbReference>
<dbReference type="PANTHER" id="PTHR11409">
    <property type="entry name" value="ADENOSINE DEAMINASE"/>
    <property type="match status" value="1"/>
</dbReference>
<evidence type="ECO:0000256" key="4">
    <source>
        <dbReference type="ARBA" id="ARBA00012784"/>
    </source>
</evidence>
<comment type="subcellular location">
    <subcellularLocation>
        <location evidence="2">Secreted</location>
    </subcellularLocation>
</comment>
<evidence type="ECO:0000256" key="7">
    <source>
        <dbReference type="ARBA" id="ARBA00022723"/>
    </source>
</evidence>
<evidence type="ECO:0000259" key="12">
    <source>
        <dbReference type="Pfam" id="PF08451"/>
    </source>
</evidence>
<dbReference type="Pfam" id="PF08451">
    <property type="entry name" value="A_deaminase_N"/>
    <property type="match status" value="1"/>
</dbReference>
<evidence type="ECO:0000313" key="13">
    <source>
        <dbReference type="EMBL" id="KAL1518156.1"/>
    </source>
</evidence>
<feature type="domain" description="Adenosine deaminase" evidence="11">
    <location>
        <begin position="135"/>
        <end position="429"/>
    </location>
</feature>
<keyword evidence="9" id="KW-0378">Hydrolase</keyword>
<gene>
    <name evidence="13" type="ORF">ABEB36_001824</name>
</gene>
<keyword evidence="14" id="KW-1185">Reference proteome</keyword>
<reference evidence="13 14" key="1">
    <citation type="submission" date="2024-05" db="EMBL/GenBank/DDBJ databases">
        <title>Genetic variation in Jamaican populations of the coffee berry borer (Hypothenemus hampei).</title>
        <authorList>
            <person name="Errbii M."/>
            <person name="Myrie A."/>
        </authorList>
    </citation>
    <scope>NUCLEOTIDE SEQUENCE [LARGE SCALE GENOMIC DNA]</scope>
    <source>
        <strain evidence="13">JA-Hopewell-2020-01-JO</strain>
        <tissue evidence="13">Whole body</tissue>
    </source>
</reference>
<protein>
    <recommendedName>
        <fullName evidence="5">Adenosine deaminase</fullName>
        <ecNumber evidence="4">3.5.4.4</ecNumber>
    </recommendedName>
</protein>
<dbReference type="InterPro" id="IPR032466">
    <property type="entry name" value="Metal_Hydrolase"/>
</dbReference>
<dbReference type="NCBIfam" id="TIGR01431">
    <property type="entry name" value="adm_rel"/>
    <property type="match status" value="1"/>
</dbReference>
<comment type="caution">
    <text evidence="13">The sequence shown here is derived from an EMBL/GenBank/DDBJ whole genome shotgun (WGS) entry which is preliminary data.</text>
</comment>
<dbReference type="Pfam" id="PF00962">
    <property type="entry name" value="A_deaminase"/>
    <property type="match status" value="1"/>
</dbReference>
<evidence type="ECO:0000256" key="10">
    <source>
        <dbReference type="ARBA" id="ARBA00047764"/>
    </source>
</evidence>
<dbReference type="GO" id="GO:0046872">
    <property type="term" value="F:metal ion binding"/>
    <property type="evidence" value="ECO:0007669"/>
    <property type="project" value="UniProtKB-KW"/>
</dbReference>
<keyword evidence="8" id="KW-0732">Signal</keyword>
<dbReference type="Gene3D" id="3.20.20.140">
    <property type="entry name" value="Metal-dependent hydrolases"/>
    <property type="match status" value="1"/>
</dbReference>
<dbReference type="GO" id="GO:0005576">
    <property type="term" value="C:extracellular region"/>
    <property type="evidence" value="ECO:0007669"/>
    <property type="project" value="UniProtKB-SubCell"/>
</dbReference>
<feature type="domain" description="Adenosine/AMP deaminase N-terminal" evidence="12">
    <location>
        <begin position="1"/>
        <end position="46"/>
    </location>
</feature>
<evidence type="ECO:0000256" key="5">
    <source>
        <dbReference type="ARBA" id="ARBA00018099"/>
    </source>
</evidence>
<comment type="similarity">
    <text evidence="3">Belongs to the metallo-dependent hydrolases superfamily. Adenosine and AMP deaminases family. ADGF subfamily.</text>
</comment>
<keyword evidence="7" id="KW-0479">Metal-binding</keyword>
<evidence type="ECO:0000259" key="11">
    <source>
        <dbReference type="Pfam" id="PF00962"/>
    </source>
</evidence>
<evidence type="ECO:0000256" key="6">
    <source>
        <dbReference type="ARBA" id="ARBA00022525"/>
    </source>
</evidence>